<dbReference type="Proteomes" id="UP000199601">
    <property type="component" value="Unassembled WGS sequence"/>
</dbReference>
<keyword evidence="6" id="KW-0814">Transposable element</keyword>
<comment type="similarity">
    <text evidence="2 6">Belongs to the transposase mutator family.</text>
</comment>
<keyword evidence="5 6" id="KW-0233">DNA recombination</keyword>
<evidence type="ECO:0000256" key="3">
    <source>
        <dbReference type="ARBA" id="ARBA00022578"/>
    </source>
</evidence>
<keyword evidence="9" id="KW-1185">Reference proteome</keyword>
<dbReference type="Pfam" id="PF00872">
    <property type="entry name" value="Transposase_mut"/>
    <property type="match status" value="1"/>
</dbReference>
<dbReference type="PANTHER" id="PTHR33217:SF8">
    <property type="entry name" value="MUTATOR FAMILY TRANSPOSASE"/>
    <property type="match status" value="1"/>
</dbReference>
<feature type="region of interest" description="Disordered" evidence="7">
    <location>
        <begin position="68"/>
        <end position="95"/>
    </location>
</feature>
<keyword evidence="4 6" id="KW-0238">DNA-binding</keyword>
<evidence type="ECO:0000256" key="6">
    <source>
        <dbReference type="RuleBase" id="RU365089"/>
    </source>
</evidence>
<dbReference type="AlphaFoldDB" id="A0A0U1CX51"/>
<protein>
    <recommendedName>
        <fullName evidence="6">Mutator family transposase</fullName>
    </recommendedName>
</protein>
<gene>
    <name evidence="8" type="ORF">BN000_00155</name>
</gene>
<evidence type="ECO:0000256" key="1">
    <source>
        <dbReference type="ARBA" id="ARBA00002190"/>
    </source>
</evidence>
<dbReference type="GO" id="GO:0003677">
    <property type="term" value="F:DNA binding"/>
    <property type="evidence" value="ECO:0007669"/>
    <property type="project" value="UniProtKB-UniRule"/>
</dbReference>
<evidence type="ECO:0000256" key="2">
    <source>
        <dbReference type="ARBA" id="ARBA00010961"/>
    </source>
</evidence>
<accession>A0A0U1CX51</accession>
<keyword evidence="3 6" id="KW-0815">Transposition</keyword>
<dbReference type="GO" id="GO:0006313">
    <property type="term" value="P:DNA transposition"/>
    <property type="evidence" value="ECO:0007669"/>
    <property type="project" value="UniProtKB-UniRule"/>
</dbReference>
<evidence type="ECO:0000256" key="5">
    <source>
        <dbReference type="ARBA" id="ARBA00023172"/>
    </source>
</evidence>
<comment type="function">
    <text evidence="1 6">Required for the transposition of the insertion element.</text>
</comment>
<dbReference type="PANTHER" id="PTHR33217">
    <property type="entry name" value="TRANSPOSASE FOR INSERTION SEQUENCE ELEMENT IS1081"/>
    <property type="match status" value="1"/>
</dbReference>
<organism evidence="8 9">
    <name type="scientific">Mycobacterium europaeum</name>
    <dbReference type="NCBI Taxonomy" id="761804"/>
    <lineage>
        <taxon>Bacteria</taxon>
        <taxon>Bacillati</taxon>
        <taxon>Actinomycetota</taxon>
        <taxon>Actinomycetes</taxon>
        <taxon>Mycobacteriales</taxon>
        <taxon>Mycobacteriaceae</taxon>
        <taxon>Mycobacterium</taxon>
        <taxon>Mycobacterium simiae complex</taxon>
    </lineage>
</organism>
<sequence length="428" mass="47465">MTKVMGPAGVEKSAARRLAETFSAETLDSLIKDAVKSGTPIDGADGLLNELTKAVLERSLQTEMTHHLGYESGDPAGRGSGNSRNGSTSKTVTTVNGPVEISVPRDRNGSFEPAIVPKKARRLSNINSVVLSLYSRGMTTRDIEAHLEEVYGAAVSRELISNVTEVVVDEIKAWQSRPLDEVYPILYIDGLRLRIKDNGVVTTKVAYLAIGVDLEGRKHALGCWIQDTEGAKFWQKVVVDLRNRGVHDILIACCDGLTGLPDAIRSIFPDTVVQTCVVHVIRNAMRFVSYKDRKKVAAAMRQIYTAANLDAAELALKEFDRDFGAHYPGAVDVWRHAWNEFIPFLDYPVELRKIVYTTNQIESINFQLRKITKNRGHFPDKDSAMKLIYLGLRNISSQRGGYSGTGTYNWTVALNTLARLFPERLPLC</sequence>
<dbReference type="NCBIfam" id="NF033543">
    <property type="entry name" value="transpos_IS256"/>
    <property type="match status" value="1"/>
</dbReference>
<evidence type="ECO:0000313" key="8">
    <source>
        <dbReference type="EMBL" id="CQD02152.1"/>
    </source>
</evidence>
<evidence type="ECO:0000313" key="9">
    <source>
        <dbReference type="Proteomes" id="UP000199601"/>
    </source>
</evidence>
<dbReference type="EMBL" id="CTEC01000001">
    <property type="protein sequence ID" value="CQD02152.1"/>
    <property type="molecule type" value="Genomic_DNA"/>
</dbReference>
<evidence type="ECO:0000256" key="7">
    <source>
        <dbReference type="SAM" id="MobiDB-lite"/>
    </source>
</evidence>
<dbReference type="InterPro" id="IPR001207">
    <property type="entry name" value="Transposase_mutator"/>
</dbReference>
<reference evidence="9" key="1">
    <citation type="submission" date="2015-03" db="EMBL/GenBank/DDBJ databases">
        <authorList>
            <person name="Urmite Genomes"/>
        </authorList>
    </citation>
    <scope>NUCLEOTIDE SEQUENCE [LARGE SCALE GENOMIC DNA]</scope>
    <source>
        <strain evidence="9">CSUR P1344</strain>
    </source>
</reference>
<dbReference type="GO" id="GO:0004803">
    <property type="term" value="F:transposase activity"/>
    <property type="evidence" value="ECO:0007669"/>
    <property type="project" value="UniProtKB-UniRule"/>
</dbReference>
<evidence type="ECO:0000256" key="4">
    <source>
        <dbReference type="ARBA" id="ARBA00023125"/>
    </source>
</evidence>
<name>A0A0U1CX51_9MYCO</name>
<proteinExistence type="inferred from homology"/>